<sequence>MEVASISCADYEINKLKRKMENSLSLIGGVEDFVDSSDTVLLKPNLLSPKPPDSGIITNPNVVKSAIEIFQGRAAEVLVGESSGGVSGEFDSSLTDRGFQESGLEEVCSETEAYLINFDRIECELISVSQGVGEDIPVPKPVLDADIVVSLPKLKTHAFTLFTGAIKNLYGCIPGMKKREYHKLYPNPKRFAEVIVDILQIIKPDLSIMDGVEGLHGNGPGEKGKKFHMGVVMASSDLVALDTVAAGYLGFGDEDIPISKIAGDRDLGVNNSDKIEILGDFDEPDEEFELPSGSFLRILPNWILEPISASLKAKPKINSDNCALCEICLESCPQDAIYSDSGTARINIDDCIKCLCCHELCPKGAVEIEENPVFRFFSDLVS</sequence>
<dbReference type="Proteomes" id="UP000070175">
    <property type="component" value="Unassembled WGS sequence"/>
</dbReference>
<dbReference type="SUPFAM" id="SSF54862">
    <property type="entry name" value="4Fe-4S ferredoxins"/>
    <property type="match status" value="1"/>
</dbReference>
<reference evidence="6 7" key="1">
    <citation type="journal article" date="2016" name="Sci. Rep.">
        <title>Metabolic traits of an uncultured archaeal lineage -MSBL1- from brine pools of the Red Sea.</title>
        <authorList>
            <person name="Mwirichia R."/>
            <person name="Alam I."/>
            <person name="Rashid M."/>
            <person name="Vinu M."/>
            <person name="Ba-Alawi W."/>
            <person name="Anthony Kamau A."/>
            <person name="Kamanda Ngugi D."/>
            <person name="Goker M."/>
            <person name="Klenk H.P."/>
            <person name="Bajic V."/>
            <person name="Stingl U."/>
        </authorList>
    </citation>
    <scope>NUCLEOTIDE SEQUENCE [LARGE SCALE GENOMIC DNA]</scope>
    <source>
        <strain evidence="6">SCGC-AAA382N08</strain>
    </source>
</reference>
<dbReference type="InterPro" id="IPR017896">
    <property type="entry name" value="4Fe4S_Fe-S-bd"/>
</dbReference>
<keyword evidence="3" id="KW-0408">Iron</keyword>
<dbReference type="GO" id="GO:0016491">
    <property type="term" value="F:oxidoreductase activity"/>
    <property type="evidence" value="ECO:0007669"/>
    <property type="project" value="UniProtKB-ARBA"/>
</dbReference>
<dbReference type="PANTHER" id="PTHR24960">
    <property type="entry name" value="PHOTOSYSTEM I IRON-SULFUR CENTER-RELATED"/>
    <property type="match status" value="1"/>
</dbReference>
<dbReference type="GO" id="GO:0051539">
    <property type="term" value="F:4 iron, 4 sulfur cluster binding"/>
    <property type="evidence" value="ECO:0007669"/>
    <property type="project" value="UniProtKB-KW"/>
</dbReference>
<dbReference type="InterPro" id="IPR007160">
    <property type="entry name" value="DUF362"/>
</dbReference>
<gene>
    <name evidence="6" type="ORF">AKJ56_00250</name>
</gene>
<keyword evidence="1" id="KW-0004">4Fe-4S</keyword>
<organism evidence="6 7">
    <name type="scientific">candidate division MSBL1 archaeon SCGC-AAA382N08</name>
    <dbReference type="NCBI Taxonomy" id="1698285"/>
    <lineage>
        <taxon>Archaea</taxon>
        <taxon>Methanobacteriati</taxon>
        <taxon>Methanobacteriota</taxon>
        <taxon>candidate division MSBL1</taxon>
    </lineage>
</organism>
<evidence type="ECO:0000256" key="4">
    <source>
        <dbReference type="ARBA" id="ARBA00023014"/>
    </source>
</evidence>
<dbReference type="EMBL" id="LHYJ01000002">
    <property type="protein sequence ID" value="KXB08801.1"/>
    <property type="molecule type" value="Genomic_DNA"/>
</dbReference>
<dbReference type="PROSITE" id="PS51379">
    <property type="entry name" value="4FE4S_FER_2"/>
    <property type="match status" value="2"/>
</dbReference>
<comment type="caution">
    <text evidence="6">The sequence shown here is derived from an EMBL/GenBank/DDBJ whole genome shotgun (WGS) entry which is preliminary data.</text>
</comment>
<dbReference type="InterPro" id="IPR050157">
    <property type="entry name" value="PSI_iron-sulfur_center"/>
</dbReference>
<dbReference type="Pfam" id="PF13237">
    <property type="entry name" value="Fer4_10"/>
    <property type="match status" value="1"/>
</dbReference>
<keyword evidence="2" id="KW-0479">Metal-binding</keyword>
<proteinExistence type="predicted"/>
<evidence type="ECO:0000256" key="2">
    <source>
        <dbReference type="ARBA" id="ARBA00022723"/>
    </source>
</evidence>
<evidence type="ECO:0000313" key="7">
    <source>
        <dbReference type="Proteomes" id="UP000070175"/>
    </source>
</evidence>
<protein>
    <recommendedName>
        <fullName evidence="5">4Fe-4S ferredoxin-type domain-containing protein</fullName>
    </recommendedName>
</protein>
<dbReference type="Pfam" id="PF04015">
    <property type="entry name" value="DUF362"/>
    <property type="match status" value="1"/>
</dbReference>
<feature type="domain" description="4Fe-4S ferredoxin-type" evidence="5">
    <location>
        <begin position="313"/>
        <end position="342"/>
    </location>
</feature>
<dbReference type="AlphaFoldDB" id="A0A133VQV2"/>
<evidence type="ECO:0000256" key="3">
    <source>
        <dbReference type="ARBA" id="ARBA00023004"/>
    </source>
</evidence>
<dbReference type="PANTHER" id="PTHR24960:SF76">
    <property type="entry name" value="4FE-4S FERREDOXIN-TYPE DOMAIN-CONTAINING PROTEIN"/>
    <property type="match status" value="1"/>
</dbReference>
<dbReference type="GO" id="GO:0046872">
    <property type="term" value="F:metal ion binding"/>
    <property type="evidence" value="ECO:0007669"/>
    <property type="project" value="UniProtKB-KW"/>
</dbReference>
<evidence type="ECO:0000256" key="1">
    <source>
        <dbReference type="ARBA" id="ARBA00022485"/>
    </source>
</evidence>
<keyword evidence="7" id="KW-1185">Reference proteome</keyword>
<accession>A0A133VQV2</accession>
<keyword evidence="4" id="KW-0411">Iron-sulfur</keyword>
<dbReference type="Gene3D" id="3.30.70.20">
    <property type="match status" value="1"/>
</dbReference>
<dbReference type="InterPro" id="IPR017900">
    <property type="entry name" value="4Fe4S_Fe_S_CS"/>
</dbReference>
<feature type="domain" description="4Fe-4S ferredoxin-type" evidence="5">
    <location>
        <begin position="344"/>
        <end position="371"/>
    </location>
</feature>
<evidence type="ECO:0000313" key="6">
    <source>
        <dbReference type="EMBL" id="KXB08801.1"/>
    </source>
</evidence>
<name>A0A133VQV2_9EURY</name>
<dbReference type="PROSITE" id="PS00198">
    <property type="entry name" value="4FE4S_FER_1"/>
    <property type="match status" value="2"/>
</dbReference>
<evidence type="ECO:0000259" key="5">
    <source>
        <dbReference type="PROSITE" id="PS51379"/>
    </source>
</evidence>